<feature type="compositionally biased region" description="Pro residues" evidence="1">
    <location>
        <begin position="83"/>
        <end position="92"/>
    </location>
</feature>
<protein>
    <recommendedName>
        <fullName evidence="3">DUF4190 domain-containing protein</fullName>
    </recommendedName>
</protein>
<evidence type="ECO:0000256" key="1">
    <source>
        <dbReference type="SAM" id="MobiDB-lite"/>
    </source>
</evidence>
<dbReference type="AlphaFoldDB" id="A0A1E8Q7P5"/>
<dbReference type="Pfam" id="PF13828">
    <property type="entry name" value="DUF4190"/>
    <property type="match status" value="1"/>
</dbReference>
<keyword evidence="2" id="KW-0472">Membrane</keyword>
<accession>A0A1E8Q7P5</accession>
<feature type="compositionally biased region" description="Pro residues" evidence="1">
    <location>
        <begin position="42"/>
        <end position="76"/>
    </location>
</feature>
<name>A0A1E8Q7P5_9MYCO</name>
<evidence type="ECO:0000313" key="4">
    <source>
        <dbReference type="EMBL" id="OFJ53904.1"/>
    </source>
</evidence>
<feature type="compositionally biased region" description="Low complexity" evidence="1">
    <location>
        <begin position="93"/>
        <end position="106"/>
    </location>
</feature>
<gene>
    <name evidence="4" type="ORF">BEL07_09940</name>
</gene>
<evidence type="ECO:0000259" key="3">
    <source>
        <dbReference type="Pfam" id="PF13828"/>
    </source>
</evidence>
<dbReference type="Proteomes" id="UP000178953">
    <property type="component" value="Unassembled WGS sequence"/>
</dbReference>
<feature type="compositionally biased region" description="Basic and acidic residues" evidence="1">
    <location>
        <begin position="1"/>
        <end position="16"/>
    </location>
</feature>
<reference evidence="4 5" key="1">
    <citation type="submission" date="2016-09" db="EMBL/GenBank/DDBJ databases">
        <title>genome sequence of Mycobacterium sp. 739 SCH.</title>
        <authorList>
            <person name="Greninger A.L."/>
            <person name="Qin X."/>
            <person name="Jerome K."/>
            <person name="Vora S."/>
            <person name="Quinn K."/>
        </authorList>
    </citation>
    <scope>NUCLEOTIDE SEQUENCE [LARGE SCALE GENOMIC DNA]</scope>
    <source>
        <strain evidence="4 5">SCH</strain>
    </source>
</reference>
<proteinExistence type="predicted"/>
<organism evidence="4 5">
    <name type="scientific">Mycolicibacterium grossiae</name>
    <dbReference type="NCBI Taxonomy" id="1552759"/>
    <lineage>
        <taxon>Bacteria</taxon>
        <taxon>Bacillati</taxon>
        <taxon>Actinomycetota</taxon>
        <taxon>Actinomycetes</taxon>
        <taxon>Mycobacteriales</taxon>
        <taxon>Mycobacteriaceae</taxon>
        <taxon>Mycolicibacterium</taxon>
    </lineage>
</organism>
<keyword evidence="2" id="KW-1133">Transmembrane helix</keyword>
<keyword evidence="5" id="KW-1185">Reference proteome</keyword>
<feature type="region of interest" description="Disordered" evidence="1">
    <location>
        <begin position="1"/>
        <end position="109"/>
    </location>
</feature>
<sequence length="198" mass="20200">MVTADDTGRPAGEPHAEQPGQRADPPSPHQDPFAPVDYPGAELPPPVPSGGYPPPPPGPPGYPPPGAFPPPPPYPGGPSYGPGAPPYGPNPYDPNGYGPGPFYDPYQPLKPPGTNGKAIGAMVSSVAGFVLCLCFVPSIVGIVLGVMAMNETKRTGQDGRGLALAAVVIGAGTIVLYLALFAFGFAVDAVLPSEFQDY</sequence>
<dbReference type="InterPro" id="IPR025241">
    <property type="entry name" value="DUF4190"/>
</dbReference>
<evidence type="ECO:0000313" key="5">
    <source>
        <dbReference type="Proteomes" id="UP000178953"/>
    </source>
</evidence>
<evidence type="ECO:0000256" key="2">
    <source>
        <dbReference type="SAM" id="Phobius"/>
    </source>
</evidence>
<keyword evidence="2" id="KW-0812">Transmembrane</keyword>
<feature type="transmembrane region" description="Helical" evidence="2">
    <location>
        <begin position="126"/>
        <end position="149"/>
    </location>
</feature>
<comment type="caution">
    <text evidence="4">The sequence shown here is derived from an EMBL/GenBank/DDBJ whole genome shotgun (WGS) entry which is preliminary data.</text>
</comment>
<feature type="domain" description="DUF4190" evidence="3">
    <location>
        <begin position="118"/>
        <end position="179"/>
    </location>
</feature>
<feature type="transmembrane region" description="Helical" evidence="2">
    <location>
        <begin position="161"/>
        <end position="187"/>
    </location>
</feature>
<dbReference type="EMBL" id="MCHX01000019">
    <property type="protein sequence ID" value="OFJ53904.1"/>
    <property type="molecule type" value="Genomic_DNA"/>
</dbReference>